<dbReference type="SMART" id="SM00283">
    <property type="entry name" value="MA"/>
    <property type="match status" value="1"/>
</dbReference>
<evidence type="ECO:0000259" key="5">
    <source>
        <dbReference type="PROSITE" id="PS50885"/>
    </source>
</evidence>
<dbReference type="PANTHER" id="PTHR32089:SF112">
    <property type="entry name" value="LYSOZYME-LIKE PROTEIN-RELATED"/>
    <property type="match status" value="1"/>
</dbReference>
<organism evidence="6 7">
    <name type="scientific">Rivihabitans pingtungensis</name>
    <dbReference type="NCBI Taxonomy" id="1054498"/>
    <lineage>
        <taxon>Bacteria</taxon>
        <taxon>Pseudomonadati</taxon>
        <taxon>Pseudomonadota</taxon>
        <taxon>Betaproteobacteria</taxon>
        <taxon>Neisseriales</taxon>
        <taxon>Aquaspirillaceae</taxon>
        <taxon>Rivihabitans</taxon>
    </lineage>
</organism>
<accession>A0A318L165</accession>
<dbReference type="InterPro" id="IPR003660">
    <property type="entry name" value="HAMP_dom"/>
</dbReference>
<dbReference type="PANTHER" id="PTHR32089">
    <property type="entry name" value="METHYL-ACCEPTING CHEMOTAXIS PROTEIN MCPB"/>
    <property type="match status" value="1"/>
</dbReference>
<evidence type="ECO:0000256" key="2">
    <source>
        <dbReference type="ARBA" id="ARBA00029447"/>
    </source>
</evidence>
<gene>
    <name evidence="6" type="ORF">DFR34_10723</name>
</gene>
<evidence type="ECO:0000259" key="4">
    <source>
        <dbReference type="PROSITE" id="PS50111"/>
    </source>
</evidence>
<dbReference type="Proteomes" id="UP000247555">
    <property type="component" value="Unassembled WGS sequence"/>
</dbReference>
<dbReference type="EMBL" id="QJKI01000007">
    <property type="protein sequence ID" value="PXX79273.1"/>
    <property type="molecule type" value="Genomic_DNA"/>
</dbReference>
<feature type="domain" description="Methyl-accepting transducer" evidence="4">
    <location>
        <begin position="268"/>
        <end position="504"/>
    </location>
</feature>
<keyword evidence="1 3" id="KW-0807">Transducer</keyword>
<dbReference type="SUPFAM" id="SSF58104">
    <property type="entry name" value="Methyl-accepting chemotaxis protein (MCP) signaling domain"/>
    <property type="match status" value="1"/>
</dbReference>
<dbReference type="GO" id="GO:0007165">
    <property type="term" value="P:signal transduction"/>
    <property type="evidence" value="ECO:0007669"/>
    <property type="project" value="UniProtKB-KW"/>
</dbReference>
<dbReference type="SMART" id="SM00304">
    <property type="entry name" value="HAMP"/>
    <property type="match status" value="1"/>
</dbReference>
<dbReference type="InterPro" id="IPR004090">
    <property type="entry name" value="Chemotax_Me-accpt_rcpt"/>
</dbReference>
<dbReference type="GO" id="GO:0016020">
    <property type="term" value="C:membrane"/>
    <property type="evidence" value="ECO:0007669"/>
    <property type="project" value="InterPro"/>
</dbReference>
<dbReference type="Gene3D" id="1.10.287.950">
    <property type="entry name" value="Methyl-accepting chemotaxis protein"/>
    <property type="match status" value="1"/>
</dbReference>
<sequence length="544" mass="57165">MFLQSSARKMAAVSDSRQHCPMKVSTRLFAQALLAALTLLAVMAACAWQLADIRHTLERAQSSQAAVHQLTAAKAAALELAKADPVLPDTAALLTRTSAEVTRALNSVARAEPAAGKLLTPWREYVRQFDSAVRIAASSPADALAIPEQIYAMHLQPMLRQLDALSNALSAQARADAEAADAGLRQLLWSVLAPLGVSALLIVGSQTWLAGRLSRRLAGLARDARALAAGDLAVRLPNQGRDEIDQLAAAFNHFVDDLATLLTRAQHEAQVIDDNARSLAGMGASVSAQTRDQSEAVHAASAQIEAISQDVHHIALAASQASDEAADAELLASQASEMGGRAMRALDESQHAVTGAGGHFAVFAQRLAGIEQLSQAIGEIAEQTNLLALNAAIEAARAGESGRSFAVVADEVRKLAERTRQSTQDITRLASEVHDDLGAARTAMTVSRDAVEGAAAEGQAMADALVCITRGVRQVAGHIHDMAERTETQSQACHALAGHLERVASGACQAAAEVDATHQRIEALASIAQAKQQNMARYVGVVTS</sequence>
<dbReference type="Pfam" id="PF00672">
    <property type="entry name" value="HAMP"/>
    <property type="match status" value="1"/>
</dbReference>
<dbReference type="CDD" id="cd06225">
    <property type="entry name" value="HAMP"/>
    <property type="match status" value="1"/>
</dbReference>
<name>A0A318L165_9NEIS</name>
<dbReference type="AlphaFoldDB" id="A0A318L165"/>
<evidence type="ECO:0000313" key="6">
    <source>
        <dbReference type="EMBL" id="PXX79273.1"/>
    </source>
</evidence>
<dbReference type="PROSITE" id="PS50885">
    <property type="entry name" value="HAMP"/>
    <property type="match status" value="1"/>
</dbReference>
<comment type="caution">
    <text evidence="6">The sequence shown here is derived from an EMBL/GenBank/DDBJ whole genome shotgun (WGS) entry which is preliminary data.</text>
</comment>
<proteinExistence type="inferred from homology"/>
<reference evidence="6 7" key="1">
    <citation type="submission" date="2018-05" db="EMBL/GenBank/DDBJ databases">
        <title>Genomic Encyclopedia of Type Strains, Phase IV (KMG-IV): sequencing the most valuable type-strain genomes for metagenomic binning, comparative biology and taxonomic classification.</title>
        <authorList>
            <person name="Goeker M."/>
        </authorList>
    </citation>
    <scope>NUCLEOTIDE SEQUENCE [LARGE SCALE GENOMIC DNA]</scope>
    <source>
        <strain evidence="6 7">DSM 29661</strain>
    </source>
</reference>
<dbReference type="PROSITE" id="PS50111">
    <property type="entry name" value="CHEMOTAXIS_TRANSDUC_2"/>
    <property type="match status" value="1"/>
</dbReference>
<dbReference type="Pfam" id="PF00015">
    <property type="entry name" value="MCPsignal"/>
    <property type="match status" value="1"/>
</dbReference>
<evidence type="ECO:0000256" key="1">
    <source>
        <dbReference type="ARBA" id="ARBA00023224"/>
    </source>
</evidence>
<keyword evidence="7" id="KW-1185">Reference proteome</keyword>
<dbReference type="GO" id="GO:0006935">
    <property type="term" value="P:chemotaxis"/>
    <property type="evidence" value="ECO:0007669"/>
    <property type="project" value="InterPro"/>
</dbReference>
<dbReference type="GO" id="GO:0004888">
    <property type="term" value="F:transmembrane signaling receptor activity"/>
    <property type="evidence" value="ECO:0007669"/>
    <property type="project" value="InterPro"/>
</dbReference>
<feature type="domain" description="HAMP" evidence="5">
    <location>
        <begin position="211"/>
        <end position="263"/>
    </location>
</feature>
<protein>
    <submittedName>
        <fullName evidence="6">Methyl-accepting chemotaxis protein</fullName>
    </submittedName>
</protein>
<dbReference type="InterPro" id="IPR004089">
    <property type="entry name" value="MCPsignal_dom"/>
</dbReference>
<dbReference type="PRINTS" id="PR00260">
    <property type="entry name" value="CHEMTRNSDUCR"/>
</dbReference>
<evidence type="ECO:0000256" key="3">
    <source>
        <dbReference type="PROSITE-ProRule" id="PRU00284"/>
    </source>
</evidence>
<comment type="similarity">
    <text evidence="2">Belongs to the methyl-accepting chemotaxis (MCP) protein family.</text>
</comment>
<evidence type="ECO:0000313" key="7">
    <source>
        <dbReference type="Proteomes" id="UP000247555"/>
    </source>
</evidence>